<dbReference type="eggNOG" id="ENOG502Z7RB">
    <property type="taxonomic scope" value="Bacteria"/>
</dbReference>
<proteinExistence type="predicted"/>
<dbReference type="Gene3D" id="2.40.160.100">
    <property type="match status" value="1"/>
</dbReference>
<feature type="chain" id="PRO_5009743948" description="Alginate export domain-containing protein" evidence="1">
    <location>
        <begin position="20"/>
        <end position="463"/>
    </location>
</feature>
<protein>
    <recommendedName>
        <fullName evidence="2">Alginate export domain-containing protein</fullName>
    </recommendedName>
</protein>
<dbReference type="Proteomes" id="UP000044071">
    <property type="component" value="Unassembled WGS sequence"/>
</dbReference>
<dbReference type="InterPro" id="IPR053728">
    <property type="entry name" value="Alginate_Permeability_Chnl"/>
</dbReference>
<feature type="signal peptide" evidence="1">
    <location>
        <begin position="1"/>
        <end position="19"/>
    </location>
</feature>
<evidence type="ECO:0000259" key="2">
    <source>
        <dbReference type="Pfam" id="PF13372"/>
    </source>
</evidence>
<dbReference type="InterPro" id="IPR025388">
    <property type="entry name" value="Alginate_export_dom"/>
</dbReference>
<accession>A0A078KQ41</accession>
<dbReference type="RefSeq" id="WP_245614159.1">
    <property type="nucleotide sequence ID" value="NZ_CCVW01000001.1"/>
</dbReference>
<organism evidence="3 4">
    <name type="scientific">Legionella massiliensis</name>
    <dbReference type="NCBI Taxonomy" id="1034943"/>
    <lineage>
        <taxon>Bacteria</taxon>
        <taxon>Pseudomonadati</taxon>
        <taxon>Pseudomonadota</taxon>
        <taxon>Gammaproteobacteria</taxon>
        <taxon>Legionellales</taxon>
        <taxon>Legionellaceae</taxon>
        <taxon>Legionella</taxon>
    </lineage>
</organism>
<evidence type="ECO:0000313" key="3">
    <source>
        <dbReference type="EMBL" id="CDZ76485.1"/>
    </source>
</evidence>
<keyword evidence="1" id="KW-0732">Signal</keyword>
<gene>
    <name evidence="3" type="ORF">BN59_00754</name>
</gene>
<reference evidence="3 4" key="1">
    <citation type="submission" date="2014-06" db="EMBL/GenBank/DDBJ databases">
        <authorList>
            <person name="Urmite Genomes Urmite Genomes"/>
        </authorList>
    </citation>
    <scope>NUCLEOTIDE SEQUENCE [LARGE SCALE GENOMIC DNA]</scope>
</reference>
<evidence type="ECO:0000313" key="4">
    <source>
        <dbReference type="Proteomes" id="UP000044071"/>
    </source>
</evidence>
<dbReference type="Pfam" id="PF13372">
    <property type="entry name" value="Alginate_exp"/>
    <property type="match status" value="1"/>
</dbReference>
<evidence type="ECO:0000256" key="1">
    <source>
        <dbReference type="SAM" id="SignalP"/>
    </source>
</evidence>
<keyword evidence="4" id="KW-1185">Reference proteome</keyword>
<dbReference type="EMBL" id="CCSB01000001">
    <property type="protein sequence ID" value="CDZ76485.1"/>
    <property type="molecule type" value="Genomic_DNA"/>
</dbReference>
<name>A0A078KQ41_9GAMM</name>
<feature type="domain" description="Alginate export" evidence="2">
    <location>
        <begin position="69"/>
        <end position="457"/>
    </location>
</feature>
<dbReference type="STRING" id="1034943.BN59_00754"/>
<dbReference type="AlphaFoldDB" id="A0A078KQ41"/>
<sequence>MNILAVICCLLFGYSLAIAGTESAIPKRPDIMFNRWQEDWSVLADPRVPRQPFDNLKYIPLSKSDPKTYLSFGANVRERFESNDAVNFGVGKSVPQSYLLSRTEVHADLRIADLIQTFVQLQSDFAPWKTIILPVDQNRLDLEQAFIAAVEPINGGVFKLRMGRQQFAFDLQRFVSVRDGPNVRQSYDAVWGDYEKGDWRVISFYSQPVLTLNYRAFDDYSSSNYTFSGFRVERKVQGLGKINSYIAYYTHDNVHYISVSGNERRAIIDARLVGEGAAFDWDFEFMGQKGVIANKKILAWAIGSRSGYTLKNLVWQPRIGMQVDLASGNHKRRVNTLGTFNPLFPNGYYVTLAGYTGYSNFIHIKPSLTLKPKSNFSTMIAAAALWRETTSDAIYTQPLTPVPGTAGEGGQYTGSYFQLRFDWLMSYHFASALEFVHFEVAEAIRAVGGRNSDYIGVELKFGW</sequence>